<dbReference type="EMBL" id="CAUYUJ010018930">
    <property type="protein sequence ID" value="CAK0887356.1"/>
    <property type="molecule type" value="Genomic_DNA"/>
</dbReference>
<evidence type="ECO:0000313" key="2">
    <source>
        <dbReference type="EMBL" id="CAK0887356.1"/>
    </source>
</evidence>
<reference evidence="2" key="1">
    <citation type="submission" date="2023-10" db="EMBL/GenBank/DDBJ databases">
        <authorList>
            <person name="Chen Y."/>
            <person name="Shah S."/>
            <person name="Dougan E. K."/>
            <person name="Thang M."/>
            <person name="Chan C."/>
        </authorList>
    </citation>
    <scope>NUCLEOTIDE SEQUENCE [LARGE SCALE GENOMIC DNA]</scope>
</reference>
<evidence type="ECO:0000313" key="3">
    <source>
        <dbReference type="Proteomes" id="UP001189429"/>
    </source>
</evidence>
<dbReference type="Proteomes" id="UP001189429">
    <property type="component" value="Unassembled WGS sequence"/>
</dbReference>
<organism evidence="2 3">
    <name type="scientific">Prorocentrum cordatum</name>
    <dbReference type="NCBI Taxonomy" id="2364126"/>
    <lineage>
        <taxon>Eukaryota</taxon>
        <taxon>Sar</taxon>
        <taxon>Alveolata</taxon>
        <taxon>Dinophyceae</taxon>
        <taxon>Prorocentrales</taxon>
        <taxon>Prorocentraceae</taxon>
        <taxon>Prorocentrum</taxon>
    </lineage>
</organism>
<evidence type="ECO:0000256" key="1">
    <source>
        <dbReference type="SAM" id="MobiDB-lite"/>
    </source>
</evidence>
<accession>A0ABN9WL87</accession>
<gene>
    <name evidence="2" type="ORF">PCOR1329_LOCUS68438</name>
</gene>
<proteinExistence type="predicted"/>
<comment type="caution">
    <text evidence="2">The sequence shown here is derived from an EMBL/GenBank/DDBJ whole genome shotgun (WGS) entry which is preliminary data.</text>
</comment>
<feature type="region of interest" description="Disordered" evidence="1">
    <location>
        <begin position="1"/>
        <end position="35"/>
    </location>
</feature>
<keyword evidence="3" id="KW-1185">Reference proteome</keyword>
<protein>
    <submittedName>
        <fullName evidence="2">Uncharacterized protein</fullName>
    </submittedName>
</protein>
<sequence>MEQAPLGLSGTPSRARRERESRVTGEGPARPHRTEMLGPALGQRVAHDAAVEPLHELPTAMATMMLAFHAQNGMMIGIRNRPLTSSFAAIFFHFAKTNKSGVNSLLERGAVPFELWVNSVELAKWHNAKGDIKEEHVPITLTFLPGATMEELSAQCDPTKAGRSYFSVLHGHDEFAGVADELGIFGSNPRSKARQSDFNYLIDKGTPSKVLRDDSKNYGKNLFEAYKQQVAGGDQVTRRVAYHCLSGMSAKHVQQILGTDGMTNAQATRERCVFFTAPVVNPYDNPPADVITVETAPLAFDLNTRELKRDAAGFIRDNLEPKTDLLENMKRCYNYVNGLPNQTQKFHIEALAFFRRVDSTNWKLAGLVQYICDQTAAELRQCQRMLAIFSTGVCSLHIFYGIGEGAADVKIGDMEVTLAHVKSGRLLLGLIMAENSVGFGAQVPADIPALKKG</sequence>
<feature type="non-terminal residue" evidence="2">
    <location>
        <position position="453"/>
    </location>
</feature>
<name>A0ABN9WL87_9DINO</name>